<name>A0A183P508_9TREM</name>
<proteinExistence type="predicted"/>
<protein>
    <submittedName>
        <fullName evidence="1">Uncharacterized protein</fullName>
    </submittedName>
</protein>
<evidence type="ECO:0000313" key="1">
    <source>
        <dbReference type="EMBL" id="VDP49912.1"/>
    </source>
</evidence>
<dbReference type="AlphaFoldDB" id="A0A183P508"/>
<accession>A0A183P508</accession>
<organism evidence="1 2">
    <name type="scientific">Schistosoma mattheei</name>
    <dbReference type="NCBI Taxonomy" id="31246"/>
    <lineage>
        <taxon>Eukaryota</taxon>
        <taxon>Metazoa</taxon>
        <taxon>Spiralia</taxon>
        <taxon>Lophotrochozoa</taxon>
        <taxon>Platyhelminthes</taxon>
        <taxon>Trematoda</taxon>
        <taxon>Digenea</taxon>
        <taxon>Strigeidida</taxon>
        <taxon>Schistosomatoidea</taxon>
        <taxon>Schistosomatidae</taxon>
        <taxon>Schistosoma</taxon>
    </lineage>
</organism>
<dbReference type="Proteomes" id="UP000269396">
    <property type="component" value="Unassembled WGS sequence"/>
</dbReference>
<sequence length="201" mass="23605">MNSLLNNVVNDNPMKLIHTMHININDSVFQSIISDIFKNSISCSSNHHENFLKLMVKNNNSNNGQLFYCCLTNQSVKCEWSLNLDPFNFKQENKKEREINNIENNNYSSNTWCFTISSVCLQTLWFMYRAIELRQKISLQKKLLTSLRDIRERIGNKDNNNINDNYLTENLLSEPKCMLNFLLDSYCVIRKTAMSSCLFYQ</sequence>
<evidence type="ECO:0000313" key="2">
    <source>
        <dbReference type="Proteomes" id="UP000269396"/>
    </source>
</evidence>
<dbReference type="EMBL" id="UZAL01029710">
    <property type="protein sequence ID" value="VDP49912.1"/>
    <property type="molecule type" value="Genomic_DNA"/>
</dbReference>
<reference evidence="1 2" key="1">
    <citation type="submission" date="2018-11" db="EMBL/GenBank/DDBJ databases">
        <authorList>
            <consortium name="Pathogen Informatics"/>
        </authorList>
    </citation>
    <scope>NUCLEOTIDE SEQUENCE [LARGE SCALE GENOMIC DNA]</scope>
    <source>
        <strain>Denwood</strain>
        <strain evidence="2">Zambia</strain>
    </source>
</reference>
<gene>
    <name evidence="1" type="ORF">SMTD_LOCUS9444</name>
</gene>
<keyword evidence="2" id="KW-1185">Reference proteome</keyword>